<evidence type="ECO:0000256" key="2">
    <source>
        <dbReference type="PROSITE-ProRule" id="PRU00982"/>
    </source>
</evidence>
<name>A0A6A3BG50_HIBSY</name>
<organism evidence="5 6">
    <name type="scientific">Hibiscus syriacus</name>
    <name type="common">Rose of Sharon</name>
    <dbReference type="NCBI Taxonomy" id="106335"/>
    <lineage>
        <taxon>Eukaryota</taxon>
        <taxon>Viridiplantae</taxon>
        <taxon>Streptophyta</taxon>
        <taxon>Embryophyta</taxon>
        <taxon>Tracheophyta</taxon>
        <taxon>Spermatophyta</taxon>
        <taxon>Magnoliopsida</taxon>
        <taxon>eudicotyledons</taxon>
        <taxon>Gunneridae</taxon>
        <taxon>Pentapetalae</taxon>
        <taxon>rosids</taxon>
        <taxon>malvids</taxon>
        <taxon>Malvales</taxon>
        <taxon>Malvaceae</taxon>
        <taxon>Malvoideae</taxon>
        <taxon>Hibiscus</taxon>
    </lineage>
</organism>
<evidence type="ECO:0000256" key="1">
    <source>
        <dbReference type="ARBA" id="ARBA00022786"/>
    </source>
</evidence>
<evidence type="ECO:0000256" key="3">
    <source>
        <dbReference type="SAM" id="MobiDB-lite"/>
    </source>
</evidence>
<keyword evidence="1" id="KW-0833">Ubl conjugation pathway</keyword>
<gene>
    <name evidence="5" type="ORF">F3Y22_tig00110160pilonHSYRG00167</name>
</gene>
<protein>
    <submittedName>
        <fullName evidence="5">BTB/POZ domain-containing protein</fullName>
    </submittedName>
</protein>
<reference evidence="5" key="1">
    <citation type="submission" date="2019-09" db="EMBL/GenBank/DDBJ databases">
        <title>Draft genome information of white flower Hibiscus syriacus.</title>
        <authorList>
            <person name="Kim Y.-M."/>
        </authorList>
    </citation>
    <scope>NUCLEOTIDE SEQUENCE [LARGE SCALE GENOMIC DNA]</scope>
    <source>
        <strain evidence="5">YM2019G1</strain>
    </source>
</reference>
<dbReference type="Pfam" id="PF07727">
    <property type="entry name" value="RVT_2"/>
    <property type="match status" value="2"/>
</dbReference>
<comment type="caution">
    <text evidence="5">The sequence shown here is derived from an EMBL/GenBank/DDBJ whole genome shotgun (WGS) entry which is preliminary data.</text>
</comment>
<feature type="compositionally biased region" description="Acidic residues" evidence="3">
    <location>
        <begin position="358"/>
        <end position="380"/>
    </location>
</feature>
<evidence type="ECO:0000313" key="6">
    <source>
        <dbReference type="Proteomes" id="UP000436088"/>
    </source>
</evidence>
<dbReference type="UniPathway" id="UPA00143"/>
<dbReference type="Proteomes" id="UP000436088">
    <property type="component" value="Unassembled WGS sequence"/>
</dbReference>
<dbReference type="InterPro" id="IPR057670">
    <property type="entry name" value="SH3_retrovirus"/>
</dbReference>
<proteinExistence type="inferred from homology"/>
<dbReference type="InterPro" id="IPR043454">
    <property type="entry name" value="NPH3/RPT2-like"/>
</dbReference>
<keyword evidence="6" id="KW-1185">Reference proteome</keyword>
<dbReference type="Pfam" id="PF03000">
    <property type="entry name" value="NPH3"/>
    <property type="match status" value="1"/>
</dbReference>
<dbReference type="InterPro" id="IPR027356">
    <property type="entry name" value="NPH3_dom"/>
</dbReference>
<dbReference type="AlphaFoldDB" id="A0A6A3BG50"/>
<feature type="domain" description="NPH3" evidence="4">
    <location>
        <begin position="537"/>
        <end position="823"/>
    </location>
</feature>
<evidence type="ECO:0000313" key="5">
    <source>
        <dbReference type="EMBL" id="KAE8715704.1"/>
    </source>
</evidence>
<sequence length="839" mass="95885">MEPCATTTMKEANWWVFKIKRNCNDQVEMNHERPVVKGYAQKEEQLDVKTVFLHGNHEEEIYMLQPEGFEEKEEKNLVCRLNNSLNSLSSLGNVCYLEFTSRAARFKQFFLHGNHEEEIYMLQPEGFEEKEEKNLVCRLNNSLYGLKKTLSGSLMFAMIYTRLDIVQVVGVMKYCKALRRRRQLRRYGIKKKSRKCKFLGYAIGVNGYRLWDPTSRKVIISRDVIFVEDKLQRKEKCGSVAKSETTQIHVEKEFEQGYSSKAEPTHNEQEPESFEAPTTHQSDRAPRCWYKRFDSFIMCLGYNRLNANPCAYFKRFCANGLPSDIIIEVDDMTFHLHKQGQKSSTATVGKQKQRETETEIEEETEEYQEQQDEEEEEEEGKGDRYQISLQGVPGGSDTFETAAKFSYGVKIDLSSSTIVPLRFAIEFLEMTDEYSEDNLISKIERFLSQSVFKSLKESIKALKSCESVMTFPESLGIVQRLIDSIASRASSIDLTLFGWPVNEGAIEAKDGASTQALWNGIETGLRRKALARTNNLESWFEDLAMLSLPLFKRFILMHRKDLSREVIESCLMCYAQKYIPGTSRSNRKPSSSLAAAISESEQRELLETIISNLPLEKTRSSTATRFLFGLLRAANILNSSEPSKAALEKKIGFQLEHATLDDLLIPSYSYLNETLYDIDCIERILGYFLDGLEERSATGIEAENEGNDYNIINGSRVPSLMLVGKLIDGYLSEIASDAKLKPNNFYNLAISFPDEARNFDDGLYRAVDVYLKGHPWIPESGREKICGVLDCQKPTLEACTHAAQNERLPLRAVVQVFFRAATTTPRDCRHVVTWGGRRK</sequence>
<feature type="region of interest" description="Disordered" evidence="3">
    <location>
        <begin position="338"/>
        <end position="387"/>
    </location>
</feature>
<dbReference type="PANTHER" id="PTHR32370">
    <property type="entry name" value="OS12G0117600 PROTEIN"/>
    <property type="match status" value="1"/>
</dbReference>
<evidence type="ECO:0000259" key="4">
    <source>
        <dbReference type="PROSITE" id="PS51649"/>
    </source>
</evidence>
<dbReference type="GO" id="GO:0016567">
    <property type="term" value="P:protein ubiquitination"/>
    <property type="evidence" value="ECO:0007669"/>
    <property type="project" value="UniProtKB-UniPathway"/>
</dbReference>
<dbReference type="EMBL" id="VEPZ02000857">
    <property type="protein sequence ID" value="KAE8715704.1"/>
    <property type="molecule type" value="Genomic_DNA"/>
</dbReference>
<dbReference type="InterPro" id="IPR013103">
    <property type="entry name" value="RVT_2"/>
</dbReference>
<feature type="region of interest" description="Disordered" evidence="3">
    <location>
        <begin position="257"/>
        <end position="280"/>
    </location>
</feature>
<accession>A0A6A3BG50</accession>
<feature type="compositionally biased region" description="Polar residues" evidence="3">
    <location>
        <begin position="341"/>
        <end position="350"/>
    </location>
</feature>
<dbReference type="Pfam" id="PF25597">
    <property type="entry name" value="SH3_retrovirus"/>
    <property type="match status" value="1"/>
</dbReference>
<comment type="similarity">
    <text evidence="2">Belongs to the NPH3 family.</text>
</comment>
<dbReference type="PROSITE" id="PS51649">
    <property type="entry name" value="NPH3"/>
    <property type="match status" value="1"/>
</dbReference>